<evidence type="ECO:0000256" key="2">
    <source>
        <dbReference type="SAM" id="Coils"/>
    </source>
</evidence>
<dbReference type="SMART" id="SM00422">
    <property type="entry name" value="HTH_MERR"/>
    <property type="match status" value="1"/>
</dbReference>
<dbReference type="SUPFAM" id="SSF46955">
    <property type="entry name" value="Putative DNA-binding domain"/>
    <property type="match status" value="1"/>
</dbReference>
<proteinExistence type="predicted"/>
<sequence length="139" mass="15877">MYSIGEASKLTGITAFTLRYYEKIGVLPEPSRQDGIRRYDDQDLVFIRFIHGLKQTGMSLESIVAFTKDGCILSLNDQDIDISGSLQDRINMLAEHVDQLEQQIKHLETVKAIAQEKSLFYSNMLKEQAFKKVKPNVNH</sequence>
<dbReference type="AlphaFoldDB" id="A0A972GME4"/>
<dbReference type="RefSeq" id="WP_171650893.1">
    <property type="nucleotide sequence ID" value="NZ_WHOD01000020.1"/>
</dbReference>
<dbReference type="Gene3D" id="1.10.1660.10">
    <property type="match status" value="1"/>
</dbReference>
<dbReference type="PANTHER" id="PTHR30204:SF83">
    <property type="entry name" value="TRANSCRIPTIONAL REGULATOR, MERR FAMILY"/>
    <property type="match status" value="1"/>
</dbReference>
<dbReference type="Pfam" id="PF13411">
    <property type="entry name" value="MerR_1"/>
    <property type="match status" value="1"/>
</dbReference>
<dbReference type="InterPro" id="IPR000551">
    <property type="entry name" value="MerR-type_HTH_dom"/>
</dbReference>
<dbReference type="Proteomes" id="UP000641588">
    <property type="component" value="Unassembled WGS sequence"/>
</dbReference>
<keyword evidence="5" id="KW-1185">Reference proteome</keyword>
<dbReference type="PROSITE" id="PS50937">
    <property type="entry name" value="HTH_MERR_2"/>
    <property type="match status" value="1"/>
</dbReference>
<feature type="domain" description="HTH merR-type" evidence="3">
    <location>
        <begin position="1"/>
        <end position="69"/>
    </location>
</feature>
<comment type="caution">
    <text evidence="4">The sequence shown here is derived from an EMBL/GenBank/DDBJ whole genome shotgun (WGS) entry which is preliminary data.</text>
</comment>
<dbReference type="PRINTS" id="PR00040">
    <property type="entry name" value="HTHMERR"/>
</dbReference>
<reference evidence="4" key="1">
    <citation type="submission" date="2019-10" db="EMBL/GenBank/DDBJ databases">
        <title>Description of Paenibacillus glebae sp. nov.</title>
        <authorList>
            <person name="Carlier A."/>
            <person name="Qi S."/>
        </authorList>
    </citation>
    <scope>NUCLEOTIDE SEQUENCE</scope>
    <source>
        <strain evidence="4">LMG 31456</strain>
    </source>
</reference>
<evidence type="ECO:0000313" key="5">
    <source>
        <dbReference type="Proteomes" id="UP000641588"/>
    </source>
</evidence>
<name>A0A972GME4_9BACL</name>
<evidence type="ECO:0000313" key="4">
    <source>
        <dbReference type="EMBL" id="NOU92690.1"/>
    </source>
</evidence>
<evidence type="ECO:0000256" key="1">
    <source>
        <dbReference type="ARBA" id="ARBA00023125"/>
    </source>
</evidence>
<feature type="coiled-coil region" evidence="2">
    <location>
        <begin position="83"/>
        <end position="117"/>
    </location>
</feature>
<dbReference type="GO" id="GO:0003700">
    <property type="term" value="F:DNA-binding transcription factor activity"/>
    <property type="evidence" value="ECO:0007669"/>
    <property type="project" value="InterPro"/>
</dbReference>
<gene>
    <name evidence="4" type="ORF">GC093_05530</name>
</gene>
<dbReference type="InterPro" id="IPR047057">
    <property type="entry name" value="MerR_fam"/>
</dbReference>
<dbReference type="GO" id="GO:0003677">
    <property type="term" value="F:DNA binding"/>
    <property type="evidence" value="ECO:0007669"/>
    <property type="project" value="UniProtKB-KW"/>
</dbReference>
<dbReference type="PANTHER" id="PTHR30204">
    <property type="entry name" value="REDOX-CYCLING DRUG-SENSING TRANSCRIPTIONAL ACTIVATOR SOXR"/>
    <property type="match status" value="1"/>
</dbReference>
<keyword evidence="2" id="KW-0175">Coiled coil</keyword>
<protein>
    <submittedName>
        <fullName evidence="4">MerR family transcriptional regulator</fullName>
    </submittedName>
</protein>
<dbReference type="EMBL" id="WHOD01000020">
    <property type="protein sequence ID" value="NOU92690.1"/>
    <property type="molecule type" value="Genomic_DNA"/>
</dbReference>
<keyword evidence="1" id="KW-0238">DNA-binding</keyword>
<evidence type="ECO:0000259" key="3">
    <source>
        <dbReference type="PROSITE" id="PS50937"/>
    </source>
</evidence>
<dbReference type="InterPro" id="IPR009061">
    <property type="entry name" value="DNA-bd_dom_put_sf"/>
</dbReference>
<accession>A0A972GME4</accession>
<dbReference type="CDD" id="cd01109">
    <property type="entry name" value="HTH_YyaN"/>
    <property type="match status" value="1"/>
</dbReference>
<organism evidence="4 5">
    <name type="scientific">Paenibacillus foliorum</name>
    <dbReference type="NCBI Taxonomy" id="2654974"/>
    <lineage>
        <taxon>Bacteria</taxon>
        <taxon>Bacillati</taxon>
        <taxon>Bacillota</taxon>
        <taxon>Bacilli</taxon>
        <taxon>Bacillales</taxon>
        <taxon>Paenibacillaceae</taxon>
        <taxon>Paenibacillus</taxon>
    </lineage>
</organism>
<dbReference type="PROSITE" id="PS00552">
    <property type="entry name" value="HTH_MERR_1"/>
    <property type="match status" value="1"/>
</dbReference>